<evidence type="ECO:0000313" key="5">
    <source>
        <dbReference type="Proteomes" id="UP000294847"/>
    </source>
</evidence>
<evidence type="ECO:0008006" key="6">
    <source>
        <dbReference type="Google" id="ProtNLM"/>
    </source>
</evidence>
<evidence type="ECO:0000313" key="4">
    <source>
        <dbReference type="EMBL" id="QBZ58517.1"/>
    </source>
</evidence>
<gene>
    <name evidence="4" type="ORF">PoMZ_03470</name>
</gene>
<feature type="transmembrane region" description="Helical" evidence="3">
    <location>
        <begin position="120"/>
        <end position="139"/>
    </location>
</feature>
<dbReference type="GO" id="GO:0006826">
    <property type="term" value="P:iron ion transport"/>
    <property type="evidence" value="ECO:0007669"/>
    <property type="project" value="TreeGrafter"/>
</dbReference>
<organism evidence="4 5">
    <name type="scientific">Pyricularia oryzae</name>
    <name type="common">Rice blast fungus</name>
    <name type="synonym">Magnaporthe oryzae</name>
    <dbReference type="NCBI Taxonomy" id="318829"/>
    <lineage>
        <taxon>Eukaryota</taxon>
        <taxon>Fungi</taxon>
        <taxon>Dikarya</taxon>
        <taxon>Ascomycota</taxon>
        <taxon>Pezizomycotina</taxon>
        <taxon>Sordariomycetes</taxon>
        <taxon>Sordariomycetidae</taxon>
        <taxon>Magnaporthales</taxon>
        <taxon>Pyriculariaceae</taxon>
        <taxon>Pyricularia</taxon>
    </lineage>
</organism>
<dbReference type="GO" id="GO:0006879">
    <property type="term" value="P:intracellular iron ion homeostasis"/>
    <property type="evidence" value="ECO:0007669"/>
    <property type="project" value="TreeGrafter"/>
</dbReference>
<dbReference type="Gene3D" id="3.40.50.80">
    <property type="entry name" value="Nucleotide-binding domain of ferredoxin-NADP reductase (FNR) module"/>
    <property type="match status" value="1"/>
</dbReference>
<feature type="region of interest" description="Disordered" evidence="2">
    <location>
        <begin position="345"/>
        <end position="374"/>
    </location>
</feature>
<dbReference type="GO" id="GO:0015677">
    <property type="term" value="P:copper ion import"/>
    <property type="evidence" value="ECO:0007669"/>
    <property type="project" value="TreeGrafter"/>
</dbReference>
<dbReference type="InterPro" id="IPR039261">
    <property type="entry name" value="FNR_nucleotide-bd"/>
</dbReference>
<evidence type="ECO:0000256" key="1">
    <source>
        <dbReference type="ARBA" id="ARBA00022448"/>
    </source>
</evidence>
<dbReference type="PANTHER" id="PTHR32361">
    <property type="entry name" value="FERRIC/CUPRIC REDUCTASE TRANSMEMBRANE COMPONENT"/>
    <property type="match status" value="1"/>
</dbReference>
<dbReference type="Proteomes" id="UP000294847">
    <property type="component" value="Chromosome 3"/>
</dbReference>
<sequence>MNIIELYAVLVMGLLGFWPCIILLFRTLRLSQILMISFERWIQYPLAIKGAFRITRLELLLIFGFIGCNIFALAFRVSSAADFEKRSAVVSAINIIPLFLGGNPNPLFDLIGVSTGSYHLIHYWIGGVAILEGLIHAGMSIQSGGNELKISGILSKRVFSHSSFKIGKGLRLDGPYGRNIDLWNYESVILAAKGMGIAGILSSALFLLDRRNSDTLAKKEQMSFDDNGAIRYKNRIFRDRTRKIVLIWILEDNCQEDWAAAQIRNLQQIDTQAYWQCHYSKKGQDERFFRGAISQATRSPGKHVVITCGDSIFTGTARKVVIELSRLDNPIRFVELDYRPGHRKSRDSELRLQEQGDAGQKTIKKTDEMKKRSA</sequence>
<feature type="transmembrane region" description="Helical" evidence="3">
    <location>
        <begin position="6"/>
        <end position="25"/>
    </location>
</feature>
<evidence type="ECO:0000256" key="2">
    <source>
        <dbReference type="SAM" id="MobiDB-lite"/>
    </source>
</evidence>
<dbReference type="GO" id="GO:0000293">
    <property type="term" value="F:ferric-chelate reductase activity"/>
    <property type="evidence" value="ECO:0007669"/>
    <property type="project" value="TreeGrafter"/>
</dbReference>
<feature type="compositionally biased region" description="Basic and acidic residues" evidence="2">
    <location>
        <begin position="345"/>
        <end position="354"/>
    </location>
</feature>
<evidence type="ECO:0000256" key="3">
    <source>
        <dbReference type="SAM" id="Phobius"/>
    </source>
</evidence>
<feature type="transmembrane region" description="Helical" evidence="3">
    <location>
        <begin position="188"/>
        <end position="208"/>
    </location>
</feature>
<protein>
    <recommendedName>
        <fullName evidence="6">Ferric oxidoreductase domain-containing protein</fullName>
    </recommendedName>
</protein>
<dbReference type="EMBL" id="CP034206">
    <property type="protein sequence ID" value="QBZ58517.1"/>
    <property type="molecule type" value="Genomic_DNA"/>
</dbReference>
<reference evidence="4 5" key="1">
    <citation type="journal article" date="2019" name="Mol. Biol. Evol.">
        <title>Blast fungal genomes show frequent chromosomal changes, gene gains and losses, and effector gene turnover.</title>
        <authorList>
            <person name="Gomez Luciano L.B."/>
            <person name="Jason Tsai I."/>
            <person name="Chuma I."/>
            <person name="Tosa Y."/>
            <person name="Chen Y.H."/>
            <person name="Li J.Y."/>
            <person name="Li M.Y."/>
            <person name="Jade Lu M.Y."/>
            <person name="Nakayashiki H."/>
            <person name="Li W.H."/>
        </authorList>
    </citation>
    <scope>NUCLEOTIDE SEQUENCE [LARGE SCALE GENOMIC DNA]</scope>
    <source>
        <strain evidence="4">MZ5-1-6</strain>
    </source>
</reference>
<name>A0A4P7N773_PYROR</name>
<keyword evidence="1" id="KW-0813">Transport</keyword>
<keyword evidence="3" id="KW-0472">Membrane</keyword>
<dbReference type="GO" id="GO:0005886">
    <property type="term" value="C:plasma membrane"/>
    <property type="evidence" value="ECO:0007669"/>
    <property type="project" value="TreeGrafter"/>
</dbReference>
<dbReference type="PANTHER" id="PTHR32361:SF24">
    <property type="entry name" value="REDUCTASE, PUTATIVE (AFU_ORTHOLOGUE AFUA_3G10820)-RELATED"/>
    <property type="match status" value="1"/>
</dbReference>
<dbReference type="InterPro" id="IPR051410">
    <property type="entry name" value="Ferric/Cupric_Reductase"/>
</dbReference>
<accession>A0A4P7N773</accession>
<proteinExistence type="predicted"/>
<dbReference type="SUPFAM" id="SSF52343">
    <property type="entry name" value="Ferredoxin reductase-like, C-terminal NADP-linked domain"/>
    <property type="match status" value="1"/>
</dbReference>
<keyword evidence="3" id="KW-1133">Transmembrane helix</keyword>
<feature type="transmembrane region" description="Helical" evidence="3">
    <location>
        <begin position="59"/>
        <end position="77"/>
    </location>
</feature>
<dbReference type="AlphaFoldDB" id="A0A4P7N773"/>
<keyword evidence="3" id="KW-0812">Transmembrane</keyword>
<feature type="compositionally biased region" description="Basic and acidic residues" evidence="2">
    <location>
        <begin position="364"/>
        <end position="374"/>
    </location>
</feature>
<feature type="transmembrane region" description="Helical" evidence="3">
    <location>
        <begin position="89"/>
        <end position="108"/>
    </location>
</feature>